<dbReference type="EMBL" id="JAVIJP010000017">
    <property type="protein sequence ID" value="KAL3640591.1"/>
    <property type="molecule type" value="Genomic_DNA"/>
</dbReference>
<dbReference type="InterPro" id="IPR000306">
    <property type="entry name" value="Znf_FYVE"/>
</dbReference>
<dbReference type="InterPro" id="IPR011993">
    <property type="entry name" value="PH-like_dom_sf"/>
</dbReference>
<dbReference type="PROSITE" id="PS50012">
    <property type="entry name" value="RCC1_3"/>
    <property type="match status" value="6"/>
</dbReference>
<keyword evidence="2" id="KW-0677">Repeat</keyword>
<dbReference type="Gene3D" id="3.30.40.10">
    <property type="entry name" value="Zinc/RING finger domain, C3HC4 (zinc finger)"/>
    <property type="match status" value="1"/>
</dbReference>
<feature type="repeat" description="RCC1" evidence="6">
    <location>
        <begin position="553"/>
        <end position="596"/>
    </location>
</feature>
<dbReference type="Gene3D" id="2.130.10.30">
    <property type="entry name" value="Regulator of chromosome condensation 1/beta-lactamase-inhibitor protein II"/>
    <property type="match status" value="2"/>
</dbReference>
<dbReference type="AlphaFoldDB" id="A0ABD3DG43"/>
<evidence type="ECO:0000313" key="9">
    <source>
        <dbReference type="EMBL" id="KAL3640591.1"/>
    </source>
</evidence>
<dbReference type="Pfam" id="PF01363">
    <property type="entry name" value="FYVE"/>
    <property type="match status" value="1"/>
</dbReference>
<feature type="compositionally biased region" description="Low complexity" evidence="7">
    <location>
        <begin position="825"/>
        <end position="845"/>
    </location>
</feature>
<reference evidence="10" key="1">
    <citation type="journal article" date="2024" name="IScience">
        <title>Strigolactones Initiate the Formation of Haustorium-like Structures in Castilleja.</title>
        <authorList>
            <person name="Buerger M."/>
            <person name="Peterson D."/>
            <person name="Chory J."/>
        </authorList>
    </citation>
    <scope>NUCLEOTIDE SEQUENCE [LARGE SCALE GENOMIC DNA]</scope>
</reference>
<evidence type="ECO:0000256" key="6">
    <source>
        <dbReference type="PROSITE-ProRule" id="PRU00235"/>
    </source>
</evidence>
<dbReference type="SUPFAM" id="SSF50985">
    <property type="entry name" value="RCC1/BLIP-II"/>
    <property type="match status" value="1"/>
</dbReference>
<dbReference type="InterPro" id="IPR013083">
    <property type="entry name" value="Znf_RING/FYVE/PHD"/>
</dbReference>
<comment type="caution">
    <text evidence="9">The sequence shown here is derived from an EMBL/GenBank/DDBJ whole genome shotgun (WGS) entry which is preliminary data.</text>
</comment>
<dbReference type="PRINTS" id="PR00633">
    <property type="entry name" value="RCCNDNSATION"/>
</dbReference>
<dbReference type="CDD" id="cd13365">
    <property type="entry name" value="PH_PLC_plant-like"/>
    <property type="match status" value="1"/>
</dbReference>
<name>A0ABD3DG43_9LAMI</name>
<accession>A0ABD3DG43</accession>
<evidence type="ECO:0000256" key="2">
    <source>
        <dbReference type="ARBA" id="ARBA00022737"/>
    </source>
</evidence>
<dbReference type="SUPFAM" id="SSF50729">
    <property type="entry name" value="PH domain-like"/>
    <property type="match status" value="1"/>
</dbReference>
<keyword evidence="1" id="KW-0479">Metal-binding</keyword>
<dbReference type="Gene3D" id="2.30.29.30">
    <property type="entry name" value="Pleckstrin-homology domain (PH domain)/Phosphotyrosine-binding domain (PTB)"/>
    <property type="match status" value="1"/>
</dbReference>
<feature type="domain" description="FYVE-type" evidence="8">
    <location>
        <begin position="653"/>
        <end position="715"/>
    </location>
</feature>
<evidence type="ECO:0000313" key="10">
    <source>
        <dbReference type="Proteomes" id="UP001632038"/>
    </source>
</evidence>
<feature type="repeat" description="RCC1" evidence="6">
    <location>
        <begin position="501"/>
        <end position="552"/>
    </location>
</feature>
<dbReference type="InterPro" id="IPR009091">
    <property type="entry name" value="RCC1/BLIP-II"/>
</dbReference>
<organism evidence="9 10">
    <name type="scientific">Castilleja foliolosa</name>
    <dbReference type="NCBI Taxonomy" id="1961234"/>
    <lineage>
        <taxon>Eukaryota</taxon>
        <taxon>Viridiplantae</taxon>
        <taxon>Streptophyta</taxon>
        <taxon>Embryophyta</taxon>
        <taxon>Tracheophyta</taxon>
        <taxon>Spermatophyta</taxon>
        <taxon>Magnoliopsida</taxon>
        <taxon>eudicotyledons</taxon>
        <taxon>Gunneridae</taxon>
        <taxon>Pentapetalae</taxon>
        <taxon>asterids</taxon>
        <taxon>lamiids</taxon>
        <taxon>Lamiales</taxon>
        <taxon>Orobanchaceae</taxon>
        <taxon>Pedicularideae</taxon>
        <taxon>Castillejinae</taxon>
        <taxon>Castilleja</taxon>
    </lineage>
</organism>
<gene>
    <name evidence="9" type="ORF">CASFOL_015559</name>
</gene>
<keyword evidence="10" id="KW-1185">Reference proteome</keyword>
<dbReference type="GO" id="GO:0008270">
    <property type="term" value="F:zinc ion binding"/>
    <property type="evidence" value="ECO:0007669"/>
    <property type="project" value="UniProtKB-KW"/>
</dbReference>
<evidence type="ECO:0000256" key="5">
    <source>
        <dbReference type="PROSITE-ProRule" id="PRU00091"/>
    </source>
</evidence>
<sequence>MSYPRSSTGDRDTVQAINALKRGSYLLKYGRWGKPKFCPFQLSNVILLHYFPSEVMRKSSTPVDEKTLIWYSGKDQKQIRISQVSKIIPGQRTKRFQRYPQPDKEYQSFSLIYGKKSLDVICKDKCEAETWFVGLRALLSRGNCRKWGTGFKTDTTLSHCSSDQTERSSLSILSNSSEDAIHEVSCYAKQSHQTIDLSSEILPQKRLVKVLSDVALHKASSLQSPQTDSGLFSVISPPNETVSRRNSVDSFRLSYSSAVSTSSLESSPGDIPLSVIFICGEPFEDDLLNGEFFSKKDVFSPKVLESASALDAQHIACGSRHAVLITRQGKVFSWGDGSGGKLGHGSQADIPNPQLVNALAGSNIVSVGCGEYHTCAVTITGDLYTWGDGIHNFGLLGHGSELSYWIPRKIRGPMEGICVTSISCGPWHSAAITSLGQLFTFGDGTFGALGHGDRCCVSVPREVLALKGQRAVRISCGFWHTAAIIEVNSESPGCSNSIVTGKLFTWGNGDDGQLGLGDKLCRLVPCSVTMPNERNFCQVACGQSITVALTLCGQVYTMGNTKCEEPKPIRVEGKLKSCYVKEISCGSHHVVALTSTSEVFTWGKGRYGQLGHGDNADRDSPTLVKALEGKQVKRVICGNNFTAVICLHQWVCAVDYSSCAGCRNPFNFNRKRHNCYNCGLFFCKACTSKRSLGASLALNSNKLYPVCEDCFAKLKNGLGIRINSRPPKSSSVPCVHVDSSSESKKEFSKSKQRGILSRLSSFDSFRRSNSQLSKQNPKVESSSTPNSPFCGKLRSSKSFVASPSTSMLDSCETMNAGLRMPFTSSPISTKSSPGSLSLASSFSSTPDHEEVIDEPNQPNDDLTQEMSFLKEQVAALTQKTQFLATELKRTSNQLNEATALFQVESEKNNAANASIKSLTDQLEQSQRTIISIMEIFFLS</sequence>
<dbReference type="InterPro" id="IPR011011">
    <property type="entry name" value="Znf_FYVE_PHD"/>
</dbReference>
<feature type="repeat" description="RCC1" evidence="6">
    <location>
        <begin position="329"/>
        <end position="380"/>
    </location>
</feature>
<dbReference type="InterPro" id="IPR000408">
    <property type="entry name" value="Reg_chr_condens"/>
</dbReference>
<keyword evidence="4" id="KW-0862">Zinc</keyword>
<dbReference type="SUPFAM" id="SSF57903">
    <property type="entry name" value="FYVE/PHD zinc finger"/>
    <property type="match status" value="1"/>
</dbReference>
<dbReference type="PANTHER" id="PTHR22870:SF419">
    <property type="entry name" value="GTPASE BINDING PROTEIN, PUTATIVE-RELATED"/>
    <property type="match status" value="1"/>
</dbReference>
<feature type="repeat" description="RCC1" evidence="6">
    <location>
        <begin position="597"/>
        <end position="648"/>
    </location>
</feature>
<dbReference type="PROSITE" id="PS00626">
    <property type="entry name" value="RCC1_2"/>
    <property type="match status" value="3"/>
</dbReference>
<evidence type="ECO:0000256" key="4">
    <source>
        <dbReference type="ARBA" id="ARBA00022833"/>
    </source>
</evidence>
<evidence type="ECO:0000256" key="7">
    <source>
        <dbReference type="SAM" id="MobiDB-lite"/>
    </source>
</evidence>
<keyword evidence="3 5" id="KW-0863">Zinc-finger</keyword>
<evidence type="ECO:0000256" key="3">
    <source>
        <dbReference type="ARBA" id="ARBA00022771"/>
    </source>
</evidence>
<evidence type="ECO:0000259" key="8">
    <source>
        <dbReference type="PROSITE" id="PS50178"/>
    </source>
</evidence>
<protein>
    <recommendedName>
        <fullName evidence="8">FYVE-type domain-containing protein</fullName>
    </recommendedName>
</protein>
<feature type="repeat" description="RCC1" evidence="6">
    <location>
        <begin position="381"/>
        <end position="435"/>
    </location>
</feature>
<dbReference type="PANTHER" id="PTHR22870">
    <property type="entry name" value="REGULATOR OF CHROMOSOME CONDENSATION"/>
    <property type="match status" value="1"/>
</dbReference>
<evidence type="ECO:0000256" key="1">
    <source>
        <dbReference type="ARBA" id="ARBA00022723"/>
    </source>
</evidence>
<feature type="repeat" description="RCC1" evidence="6">
    <location>
        <begin position="436"/>
        <end position="487"/>
    </location>
</feature>
<dbReference type="InterPro" id="IPR051210">
    <property type="entry name" value="Ub_ligase/GEF_domain"/>
</dbReference>
<feature type="region of interest" description="Disordered" evidence="7">
    <location>
        <begin position="766"/>
        <end position="789"/>
    </location>
</feature>
<proteinExistence type="predicted"/>
<feature type="region of interest" description="Disordered" evidence="7">
    <location>
        <begin position="825"/>
        <end position="860"/>
    </location>
</feature>
<dbReference type="PROSITE" id="PS50178">
    <property type="entry name" value="ZF_FYVE"/>
    <property type="match status" value="1"/>
</dbReference>
<dbReference type="SMART" id="SM00064">
    <property type="entry name" value="FYVE"/>
    <property type="match status" value="1"/>
</dbReference>
<dbReference type="CDD" id="cd00065">
    <property type="entry name" value="FYVE_like_SF"/>
    <property type="match status" value="1"/>
</dbReference>
<dbReference type="Proteomes" id="UP001632038">
    <property type="component" value="Unassembled WGS sequence"/>
</dbReference>
<dbReference type="InterPro" id="IPR017455">
    <property type="entry name" value="Znf_FYVE-rel"/>
</dbReference>
<dbReference type="Pfam" id="PF00415">
    <property type="entry name" value="RCC1"/>
    <property type="match status" value="5"/>
</dbReference>
<feature type="compositionally biased region" description="Polar residues" evidence="7">
    <location>
        <begin position="771"/>
        <end position="787"/>
    </location>
</feature>